<dbReference type="SUPFAM" id="SSF81383">
    <property type="entry name" value="F-box domain"/>
    <property type="match status" value="1"/>
</dbReference>
<dbReference type="InterPro" id="IPR001810">
    <property type="entry name" value="F-box_dom"/>
</dbReference>
<dbReference type="InterPro" id="IPR032675">
    <property type="entry name" value="LRR_dom_sf"/>
</dbReference>
<keyword evidence="3" id="KW-1185">Reference proteome</keyword>
<sequence length="572" mass="65161">MHKRKLDLEPIQTKKPKNDSFIVSEPWKAAFSDARKAFSENNFKESVALFTRALTLKPGHTTILDCRAASHEKLNQIDLALRDASSIISIAPTESRGYLRAGKLLMLQKKYKQAVNVYQRALVKVDPHDSRYAQIKQMKQTAEKRATPSSYLDFMQVLPYDVVSLIFAHLSFDRRVQCTGVSKAWRQFALNWSGMWRDLDFGHRKVPVTTIKKYLGYATGRHIRRFAMMDADKNRMRKCLQALIDADCQYLTHLDFVRCDIPLDVFLRMLRLTGKHVTTMRLDESSLSVAQILQLVIPAMPQLAQLSIIGLETGDIRQDSMDLNLTHLRLCIHDTDTTSWLIKQCKKLTLLDFYTNTVSFADFTHSLARTDIPELSEFHFTFGPVYQVKTQWASLKTSSLAKGLHTFGMYGDPSFTSSLLEFMVQKYHTTLKHLVIADCRMLDSRLAQLVVSPGLPQIQTLKINTYIALEEWDVHTIISSCPTLEDISMSWITGVTDSVMSDLQTVTKKLKRLDISNCNSVTGVGLQKVVKAHRSTLERLVLNNCQRISPDAVTWAVNTLGKRVVECKYKNM</sequence>
<accession>A0A367KUY5</accession>
<evidence type="ECO:0000259" key="1">
    <source>
        <dbReference type="PROSITE" id="PS50181"/>
    </source>
</evidence>
<organism evidence="2 3">
    <name type="scientific">Rhizopus stolonifer</name>
    <name type="common">Rhizopus nigricans</name>
    <dbReference type="NCBI Taxonomy" id="4846"/>
    <lineage>
        <taxon>Eukaryota</taxon>
        <taxon>Fungi</taxon>
        <taxon>Fungi incertae sedis</taxon>
        <taxon>Mucoromycota</taxon>
        <taxon>Mucoromycotina</taxon>
        <taxon>Mucoromycetes</taxon>
        <taxon>Mucorales</taxon>
        <taxon>Mucorineae</taxon>
        <taxon>Rhizopodaceae</taxon>
        <taxon>Rhizopus</taxon>
    </lineage>
</organism>
<dbReference type="Gene3D" id="1.25.40.10">
    <property type="entry name" value="Tetratricopeptide repeat domain"/>
    <property type="match status" value="1"/>
</dbReference>
<evidence type="ECO:0000313" key="3">
    <source>
        <dbReference type="Proteomes" id="UP000253551"/>
    </source>
</evidence>
<dbReference type="Gene3D" id="3.80.10.10">
    <property type="entry name" value="Ribonuclease Inhibitor"/>
    <property type="match status" value="1"/>
</dbReference>
<evidence type="ECO:0000313" key="2">
    <source>
        <dbReference type="EMBL" id="RCI05930.1"/>
    </source>
</evidence>
<protein>
    <recommendedName>
        <fullName evidence="1">F-box domain-containing protein</fullName>
    </recommendedName>
</protein>
<dbReference type="Gene3D" id="1.20.1280.50">
    <property type="match status" value="1"/>
</dbReference>
<dbReference type="InterPro" id="IPR019734">
    <property type="entry name" value="TPR_rpt"/>
</dbReference>
<dbReference type="Proteomes" id="UP000253551">
    <property type="component" value="Unassembled WGS sequence"/>
</dbReference>
<dbReference type="STRING" id="4846.A0A367KUY5"/>
<comment type="caution">
    <text evidence="2">The sequence shown here is derived from an EMBL/GenBank/DDBJ whole genome shotgun (WGS) entry which is preliminary data.</text>
</comment>
<dbReference type="SUPFAM" id="SSF48452">
    <property type="entry name" value="TPR-like"/>
    <property type="match status" value="1"/>
</dbReference>
<dbReference type="AlphaFoldDB" id="A0A367KUY5"/>
<dbReference type="GO" id="GO:0019005">
    <property type="term" value="C:SCF ubiquitin ligase complex"/>
    <property type="evidence" value="ECO:0007669"/>
    <property type="project" value="TreeGrafter"/>
</dbReference>
<dbReference type="SMART" id="SM00028">
    <property type="entry name" value="TPR"/>
    <property type="match status" value="3"/>
</dbReference>
<dbReference type="Pfam" id="PF12937">
    <property type="entry name" value="F-box-like"/>
    <property type="match status" value="1"/>
</dbReference>
<dbReference type="PANTHER" id="PTHR13318">
    <property type="entry name" value="PARTNER OF PAIRED, ISOFORM B-RELATED"/>
    <property type="match status" value="1"/>
</dbReference>
<reference evidence="2 3" key="1">
    <citation type="journal article" date="2018" name="G3 (Bethesda)">
        <title>Phylogenetic and Phylogenomic Definition of Rhizopus Species.</title>
        <authorList>
            <person name="Gryganskyi A.P."/>
            <person name="Golan J."/>
            <person name="Dolatabadi S."/>
            <person name="Mondo S."/>
            <person name="Robb S."/>
            <person name="Idnurm A."/>
            <person name="Muszewska A."/>
            <person name="Steczkiewicz K."/>
            <person name="Masonjones S."/>
            <person name="Liao H.L."/>
            <person name="Gajdeczka M.T."/>
            <person name="Anike F."/>
            <person name="Vuek A."/>
            <person name="Anishchenko I.M."/>
            <person name="Voigt K."/>
            <person name="de Hoog G.S."/>
            <person name="Smith M.E."/>
            <person name="Heitman J."/>
            <person name="Vilgalys R."/>
            <person name="Stajich J.E."/>
        </authorList>
    </citation>
    <scope>NUCLEOTIDE SEQUENCE [LARGE SCALE GENOMIC DNA]</scope>
    <source>
        <strain evidence="2 3">LSU 92-RS-03</strain>
    </source>
</reference>
<dbReference type="EMBL" id="PJQM01000269">
    <property type="protein sequence ID" value="RCI05930.1"/>
    <property type="molecule type" value="Genomic_DNA"/>
</dbReference>
<dbReference type="InterPro" id="IPR011990">
    <property type="entry name" value="TPR-like_helical_dom_sf"/>
</dbReference>
<dbReference type="OrthoDB" id="2218971at2759"/>
<proteinExistence type="predicted"/>
<dbReference type="InterPro" id="IPR006553">
    <property type="entry name" value="Leu-rich_rpt_Cys-con_subtyp"/>
</dbReference>
<dbReference type="SMART" id="SM00367">
    <property type="entry name" value="LRR_CC"/>
    <property type="match status" value="2"/>
</dbReference>
<gene>
    <name evidence="2" type="ORF">CU098_008854</name>
</gene>
<dbReference type="SUPFAM" id="SSF52047">
    <property type="entry name" value="RNI-like"/>
    <property type="match status" value="1"/>
</dbReference>
<dbReference type="GO" id="GO:0031146">
    <property type="term" value="P:SCF-dependent proteasomal ubiquitin-dependent protein catabolic process"/>
    <property type="evidence" value="ECO:0007669"/>
    <property type="project" value="TreeGrafter"/>
</dbReference>
<feature type="domain" description="F-box" evidence="1">
    <location>
        <begin position="152"/>
        <end position="199"/>
    </location>
</feature>
<dbReference type="PROSITE" id="PS50181">
    <property type="entry name" value="FBOX"/>
    <property type="match status" value="1"/>
</dbReference>
<name>A0A367KUY5_RHIST</name>
<dbReference type="InterPro" id="IPR036047">
    <property type="entry name" value="F-box-like_dom_sf"/>
</dbReference>